<protein>
    <submittedName>
        <fullName evidence="1">Uncharacterized protein</fullName>
    </submittedName>
</protein>
<dbReference type="RefSeq" id="WP_132074133.1">
    <property type="nucleotide sequence ID" value="NZ_SLUI01000001.1"/>
</dbReference>
<dbReference type="EMBL" id="SLUI01000001">
    <property type="protein sequence ID" value="TCL39980.1"/>
    <property type="molecule type" value="Genomic_DNA"/>
</dbReference>
<evidence type="ECO:0000313" key="1">
    <source>
        <dbReference type="EMBL" id="TCL39980.1"/>
    </source>
</evidence>
<accession>A0A4R1Q209</accession>
<dbReference type="OrthoDB" id="3035747at2"/>
<reference evidence="1 2" key="1">
    <citation type="submission" date="2019-03" db="EMBL/GenBank/DDBJ databases">
        <title>Genomic Encyclopedia of Type Strains, Phase IV (KMG-IV): sequencing the most valuable type-strain genomes for metagenomic binning, comparative biology and taxonomic classification.</title>
        <authorList>
            <person name="Goeker M."/>
        </authorList>
    </citation>
    <scope>NUCLEOTIDE SEQUENCE [LARGE SCALE GENOMIC DNA]</scope>
    <source>
        <strain evidence="1 2">DSM 15969</strain>
    </source>
</reference>
<proteinExistence type="predicted"/>
<name>A0A4R1Q209_9FIRM</name>
<sequence>MRKITRKYKGWAIKQDIERSGDGVEHIIFRCYTPEELDYPANLRSSEWDAGSLQEAMDFIDNY</sequence>
<gene>
    <name evidence="1" type="ORF">EV210_101180</name>
</gene>
<keyword evidence="2" id="KW-1185">Reference proteome</keyword>
<dbReference type="AlphaFoldDB" id="A0A4R1Q209"/>
<dbReference type="Proteomes" id="UP000295063">
    <property type="component" value="Unassembled WGS sequence"/>
</dbReference>
<organism evidence="1 2">
    <name type="scientific">Anaerospora hongkongensis</name>
    <dbReference type="NCBI Taxonomy" id="244830"/>
    <lineage>
        <taxon>Bacteria</taxon>
        <taxon>Bacillati</taxon>
        <taxon>Bacillota</taxon>
        <taxon>Negativicutes</taxon>
        <taxon>Selenomonadales</taxon>
        <taxon>Sporomusaceae</taxon>
        <taxon>Anaerospora</taxon>
    </lineage>
</organism>
<evidence type="ECO:0000313" key="2">
    <source>
        <dbReference type="Proteomes" id="UP000295063"/>
    </source>
</evidence>
<comment type="caution">
    <text evidence="1">The sequence shown here is derived from an EMBL/GenBank/DDBJ whole genome shotgun (WGS) entry which is preliminary data.</text>
</comment>